<dbReference type="InterPro" id="IPR019292">
    <property type="entry name" value="McrC"/>
</dbReference>
<dbReference type="Pfam" id="PF10117">
    <property type="entry name" value="McrBC"/>
    <property type="match status" value="1"/>
</dbReference>
<evidence type="ECO:0000313" key="1">
    <source>
        <dbReference type="EMBL" id="MFB3168462.1"/>
    </source>
</evidence>
<name>A0ABV4YUF8_9BACI</name>
<comment type="caution">
    <text evidence="1">The sequence shown here is derived from an EMBL/GenBank/DDBJ whole genome shotgun (WGS) entry which is preliminary data.</text>
</comment>
<dbReference type="Proteomes" id="UP001241748">
    <property type="component" value="Unassembled WGS sequence"/>
</dbReference>
<keyword evidence="2" id="KW-1185">Reference proteome</keyword>
<gene>
    <name evidence="1" type="ORF">P5G62_015195</name>
</gene>
<evidence type="ECO:0000313" key="2">
    <source>
        <dbReference type="Proteomes" id="UP001241748"/>
    </source>
</evidence>
<reference evidence="1 2" key="1">
    <citation type="submission" date="2024-05" db="EMBL/GenBank/DDBJ databases">
        <authorList>
            <person name="Venkateswaran K."/>
        </authorList>
    </citation>
    <scope>NUCLEOTIDE SEQUENCE [LARGE SCALE GENOMIC DNA]</scope>
    <source>
        <strain evidence="1 2">179-C4-2-HS</strain>
    </source>
</reference>
<protein>
    <submittedName>
        <fullName evidence="1">McrC family protein</fullName>
    </submittedName>
</protein>
<proteinExistence type="predicted"/>
<organism evidence="1 2">
    <name type="scientific">Neobacillus driksii</name>
    <dbReference type="NCBI Taxonomy" id="3035913"/>
    <lineage>
        <taxon>Bacteria</taxon>
        <taxon>Bacillati</taxon>
        <taxon>Bacillota</taxon>
        <taxon>Bacilli</taxon>
        <taxon>Bacillales</taxon>
        <taxon>Bacillaceae</taxon>
        <taxon>Neobacillus</taxon>
    </lineage>
</organism>
<accession>A0ABV4YUF8</accession>
<sequence>MEKITSLNFPVFEHSLIIKSNKNERLPNGDLMLEERIFEELEGIAINNTAGDFSDFLTLSSHKIYKKIIRIKNFVGVLQTKKGLTLEILPKIFSQSKTDSSVEENRKILLNMLRTLRKIPFKISNMTKLKTEHIPLIEVFISMFLEELTIITKKGLRAEYIEVEENANFFKGKLSFQNHIKTNIVHKEKFYIKYDEYSFNTASNRVIKKTLIYLEKYTRIFENSHRIKEFINLFSEIPESVNHKIDFSQITYNRNNKELFNIHQWCKVFLDNKSFINLKGDSLVFALLFPMEKLFESYVYHNIKKQLDNQYLITSQDRTYQLIEHPSSFGLIPDVVIKNKSTIWILDSKWKLLNTDKKNLGISQTDLYQVFAYLKKYSSNKVALIYPWNRNLNIENLKNNTLYFDKDKKEQLKILFYNLIEDNLETLLDDFLIDK</sequence>
<dbReference type="RefSeq" id="WP_306072979.1">
    <property type="nucleotide sequence ID" value="NZ_JAROBZ020000001.1"/>
</dbReference>
<dbReference type="PANTHER" id="PTHR38733">
    <property type="entry name" value="PROTEIN MCRC"/>
    <property type="match status" value="1"/>
</dbReference>
<dbReference type="EMBL" id="JAROBZ020000001">
    <property type="protein sequence ID" value="MFB3168462.1"/>
    <property type="molecule type" value="Genomic_DNA"/>
</dbReference>
<dbReference type="PANTHER" id="PTHR38733:SF1">
    <property type="entry name" value="TYPE IV METHYL-DIRECTED RESTRICTION ENZYME ECOKMCRBC"/>
    <property type="match status" value="1"/>
</dbReference>